<keyword evidence="2" id="KW-1185">Reference proteome</keyword>
<protein>
    <submittedName>
        <fullName evidence="1">Cleavage and polyadenylation specificity factor subunit 3-II</fullName>
    </submittedName>
</protein>
<dbReference type="EMBL" id="CM045768">
    <property type="protein sequence ID" value="KAI7982756.1"/>
    <property type="molecule type" value="Genomic_DNA"/>
</dbReference>
<dbReference type="Proteomes" id="UP001060215">
    <property type="component" value="Chromosome 11"/>
</dbReference>
<proteinExistence type="predicted"/>
<evidence type="ECO:0000313" key="1">
    <source>
        <dbReference type="EMBL" id="KAI7982756.1"/>
    </source>
</evidence>
<accession>A0ACC0F3Y2</accession>
<organism evidence="1 2">
    <name type="scientific">Camellia lanceoleosa</name>
    <dbReference type="NCBI Taxonomy" id="1840588"/>
    <lineage>
        <taxon>Eukaryota</taxon>
        <taxon>Viridiplantae</taxon>
        <taxon>Streptophyta</taxon>
        <taxon>Embryophyta</taxon>
        <taxon>Tracheophyta</taxon>
        <taxon>Spermatophyta</taxon>
        <taxon>Magnoliopsida</taxon>
        <taxon>eudicotyledons</taxon>
        <taxon>Gunneridae</taxon>
        <taxon>Pentapetalae</taxon>
        <taxon>asterids</taxon>
        <taxon>Ericales</taxon>
        <taxon>Theaceae</taxon>
        <taxon>Camellia</taxon>
    </lineage>
</organism>
<name>A0ACC0F3Y2_9ERIC</name>
<reference evidence="1 2" key="1">
    <citation type="journal article" date="2022" name="Plant J.">
        <title>Chromosome-level genome of Camellia lanceoleosa provides a valuable resource for understanding genome evolution and self-incompatibility.</title>
        <authorList>
            <person name="Gong W."/>
            <person name="Xiao S."/>
            <person name="Wang L."/>
            <person name="Liao Z."/>
            <person name="Chang Y."/>
            <person name="Mo W."/>
            <person name="Hu G."/>
            <person name="Li W."/>
            <person name="Zhao G."/>
            <person name="Zhu H."/>
            <person name="Hu X."/>
            <person name="Ji K."/>
            <person name="Xiang X."/>
            <person name="Song Q."/>
            <person name="Yuan D."/>
            <person name="Jin S."/>
            <person name="Zhang L."/>
        </authorList>
    </citation>
    <scope>NUCLEOTIDE SEQUENCE [LARGE SCALE GENOMIC DNA]</scope>
    <source>
        <strain evidence="1">SQ_2022a</strain>
    </source>
</reference>
<evidence type="ECO:0000313" key="2">
    <source>
        <dbReference type="Proteomes" id="UP001060215"/>
    </source>
</evidence>
<gene>
    <name evidence="1" type="ORF">LOK49_LG15G01950</name>
</gene>
<comment type="caution">
    <text evidence="1">The sequence shown here is derived from an EMBL/GenBank/DDBJ whole genome shotgun (WGS) entry which is preliminary data.</text>
</comment>
<sequence length="126" mass="14039">MKKVIAVDLKQTIQVDNDLQIRAYHVGHVLGAAMIYAKVGDVAIVYTGDYNMTPDRHLGAAQIDRQRLDLVIIESTYATTVCDSKYAREREFLKAVHKCIVSGGKVLIPTFALGRAQELCILLDDY</sequence>